<gene>
    <name evidence="1" type="ORF">CR201_G0031824</name>
</gene>
<protein>
    <submittedName>
        <fullName evidence="1">Uncharacterized protein</fullName>
    </submittedName>
</protein>
<evidence type="ECO:0000313" key="1">
    <source>
        <dbReference type="EMBL" id="PNJ37267.1"/>
    </source>
</evidence>
<proteinExistence type="predicted"/>
<dbReference type="AlphaFoldDB" id="A0A2J8TW71"/>
<reference evidence="1" key="1">
    <citation type="submission" date="2017-12" db="EMBL/GenBank/DDBJ databases">
        <title>High-resolution comparative analysis of great ape genomes.</title>
        <authorList>
            <person name="Pollen A."/>
            <person name="Hastie A."/>
            <person name="Hormozdiari F."/>
            <person name="Dougherty M."/>
            <person name="Liu R."/>
            <person name="Chaisson M."/>
            <person name="Hoppe E."/>
            <person name="Hill C."/>
            <person name="Pang A."/>
            <person name="Hillier L."/>
            <person name="Baker C."/>
            <person name="Armstrong J."/>
            <person name="Shendure J."/>
            <person name="Paten B."/>
            <person name="Wilson R."/>
            <person name="Chao H."/>
            <person name="Schneider V."/>
            <person name="Ventura M."/>
            <person name="Kronenberg Z."/>
            <person name="Murali S."/>
            <person name="Gordon D."/>
            <person name="Cantsilieris S."/>
            <person name="Munson K."/>
            <person name="Nelson B."/>
            <person name="Raja A."/>
            <person name="Underwood J."/>
            <person name="Diekhans M."/>
            <person name="Fiddes I."/>
            <person name="Haussler D."/>
            <person name="Eichler E."/>
        </authorList>
    </citation>
    <scope>NUCLEOTIDE SEQUENCE [LARGE SCALE GENOMIC DNA]</scope>
    <source>
        <strain evidence="1">Susie</strain>
    </source>
</reference>
<organism evidence="1">
    <name type="scientific">Pongo abelii</name>
    <name type="common">Sumatran orangutan</name>
    <name type="synonym">Pongo pygmaeus abelii</name>
    <dbReference type="NCBI Taxonomy" id="9601"/>
    <lineage>
        <taxon>Eukaryota</taxon>
        <taxon>Metazoa</taxon>
        <taxon>Chordata</taxon>
        <taxon>Craniata</taxon>
        <taxon>Vertebrata</taxon>
        <taxon>Euteleostomi</taxon>
        <taxon>Mammalia</taxon>
        <taxon>Eutheria</taxon>
        <taxon>Euarchontoglires</taxon>
        <taxon>Primates</taxon>
        <taxon>Haplorrhini</taxon>
        <taxon>Catarrhini</taxon>
        <taxon>Hominidae</taxon>
        <taxon>Pongo</taxon>
    </lineage>
</organism>
<dbReference type="EMBL" id="NDHI03003480">
    <property type="protein sequence ID" value="PNJ37267.1"/>
    <property type="molecule type" value="Genomic_DNA"/>
</dbReference>
<accession>A0A2J8TW71</accession>
<name>A0A2J8TW71_PONAB</name>
<comment type="caution">
    <text evidence="1">The sequence shown here is derived from an EMBL/GenBank/DDBJ whole genome shotgun (WGS) entry which is preliminary data.</text>
</comment>
<sequence>MQGTPSSFSSQSGCPFTFPPAVHENSGSSTSSPTLSVFSLLHFGHSGIENKYAVKRVQAEELVTVGMM</sequence>